<evidence type="ECO:0000256" key="3">
    <source>
        <dbReference type="ARBA" id="ARBA00022748"/>
    </source>
</evidence>
<evidence type="ECO:0000256" key="8">
    <source>
        <dbReference type="SAM" id="Phobius"/>
    </source>
</evidence>
<name>A0A0V7ZM98_9CYAN</name>
<dbReference type="Proteomes" id="UP000053372">
    <property type="component" value="Unassembled WGS sequence"/>
</dbReference>
<evidence type="ECO:0000256" key="7">
    <source>
        <dbReference type="SAM" id="MobiDB-lite"/>
    </source>
</evidence>
<comment type="function">
    <text evidence="6">Required during biogenesis of c-type cytochromes (cytochrome c6 and cytochrome f) at the step of heme attachment.</text>
</comment>
<evidence type="ECO:0000313" key="10">
    <source>
        <dbReference type="EMBL" id="KST65447.1"/>
    </source>
</evidence>
<evidence type="ECO:0000313" key="11">
    <source>
        <dbReference type="Proteomes" id="UP000053372"/>
    </source>
</evidence>
<dbReference type="AlphaFoldDB" id="A0A0V7ZM98"/>
<dbReference type="RefSeq" id="WP_027844480.1">
    <property type="nucleotide sequence ID" value="NZ_LMTZ01000107.1"/>
</dbReference>
<comment type="caution">
    <text evidence="10">The sequence shown here is derived from an EMBL/GenBank/DDBJ whole genome shotgun (WGS) entry which is preliminary data.</text>
</comment>
<keyword evidence="11" id="KW-1185">Reference proteome</keyword>
<protein>
    <recommendedName>
        <fullName evidence="6">Cytochrome c biogenesis protein CcsB</fullName>
    </recommendedName>
</protein>
<comment type="similarity">
    <text evidence="6">Belongs to the Ccs1/CcsB family.</text>
</comment>
<dbReference type="GO" id="GO:0031676">
    <property type="term" value="C:plasma membrane-derived thylakoid membrane"/>
    <property type="evidence" value="ECO:0007669"/>
    <property type="project" value="UniProtKB-SubCell"/>
</dbReference>
<comment type="subunit">
    <text evidence="6">May interact with CcsA.</text>
</comment>
<accession>A0A0V7ZM98</accession>
<comment type="subcellular location">
    <subcellularLocation>
        <location evidence="6">Cellular thylakoid membrane</location>
        <topology evidence="6">Multi-pass membrane protein</topology>
    </subcellularLocation>
    <subcellularLocation>
        <location evidence="1">Membrane</location>
        <topology evidence="1">Multi-pass membrane protein</topology>
    </subcellularLocation>
</comment>
<evidence type="ECO:0000256" key="6">
    <source>
        <dbReference type="HAMAP-Rule" id="MF_01392"/>
    </source>
</evidence>
<feature type="region of interest" description="Disordered" evidence="7">
    <location>
        <begin position="456"/>
        <end position="475"/>
    </location>
</feature>
<reference evidence="10 11" key="1">
    <citation type="journal article" date="2015" name="Genome Announc.">
        <title>Draft Genome of the Euendolithic (true boring) Cyanobacterium Mastigocoleus testarum strain BC008.</title>
        <authorList>
            <person name="Guida B.S."/>
            <person name="Garcia-Pichel F."/>
        </authorList>
    </citation>
    <scope>NUCLEOTIDE SEQUENCE [LARGE SCALE GENOMIC DNA]</scope>
    <source>
        <strain evidence="10 11">BC008</strain>
    </source>
</reference>
<dbReference type="PANTHER" id="PTHR31566:SF0">
    <property type="entry name" value="CYTOCHROME C BIOGENESIS PROTEIN CCS1, CHLOROPLASTIC"/>
    <property type="match status" value="1"/>
</dbReference>
<dbReference type="EMBL" id="LMTZ01000107">
    <property type="protein sequence ID" value="KST65447.1"/>
    <property type="molecule type" value="Genomic_DNA"/>
</dbReference>
<keyword evidence="4 6" id="KW-1133">Transmembrane helix</keyword>
<keyword evidence="5 6" id="KW-0472">Membrane</keyword>
<dbReference type="InterPro" id="IPR023494">
    <property type="entry name" value="Cyt_c_bgen_Ccs1/CcsB/ResB"/>
</dbReference>
<feature type="transmembrane region" description="Helical" evidence="8">
    <location>
        <begin position="90"/>
        <end position="110"/>
    </location>
</feature>
<evidence type="ECO:0000256" key="4">
    <source>
        <dbReference type="ARBA" id="ARBA00022989"/>
    </source>
</evidence>
<dbReference type="GO" id="GO:0017004">
    <property type="term" value="P:cytochrome complex assembly"/>
    <property type="evidence" value="ECO:0007669"/>
    <property type="project" value="UniProtKB-UniRule"/>
</dbReference>
<feature type="transmembrane region" description="Helical" evidence="8">
    <location>
        <begin position="33"/>
        <end position="52"/>
    </location>
</feature>
<dbReference type="Pfam" id="PF05140">
    <property type="entry name" value="ResB"/>
    <property type="match status" value="2"/>
</dbReference>
<evidence type="ECO:0000256" key="5">
    <source>
        <dbReference type="ARBA" id="ARBA00023136"/>
    </source>
</evidence>
<gene>
    <name evidence="6" type="primary">ccsB</name>
    <name evidence="6" type="synonym">ccs1</name>
    <name evidence="10" type="ORF">BC008_41680</name>
</gene>
<evidence type="ECO:0000256" key="1">
    <source>
        <dbReference type="ARBA" id="ARBA00004141"/>
    </source>
</evidence>
<keyword evidence="6" id="KW-0793">Thylakoid</keyword>
<keyword evidence="2 6" id="KW-0812">Transmembrane</keyword>
<feature type="transmembrane region" description="Helical" evidence="8">
    <location>
        <begin position="187"/>
        <end position="209"/>
    </location>
</feature>
<dbReference type="PANTHER" id="PTHR31566">
    <property type="entry name" value="CYTOCHROME C BIOGENESIS PROTEIN CCS1, CHLOROPLASTIC"/>
    <property type="match status" value="1"/>
</dbReference>
<evidence type="ECO:0000259" key="9">
    <source>
        <dbReference type="Pfam" id="PF05140"/>
    </source>
</evidence>
<organism evidence="10 11">
    <name type="scientific">Mastigocoleus testarum BC008</name>
    <dbReference type="NCBI Taxonomy" id="371196"/>
    <lineage>
        <taxon>Bacteria</taxon>
        <taxon>Bacillati</taxon>
        <taxon>Cyanobacteriota</taxon>
        <taxon>Cyanophyceae</taxon>
        <taxon>Nostocales</taxon>
        <taxon>Hapalosiphonaceae</taxon>
        <taxon>Mastigocoleus</taxon>
    </lineage>
</organism>
<feature type="domain" description="ResB-like" evidence="9">
    <location>
        <begin position="373"/>
        <end position="448"/>
    </location>
</feature>
<keyword evidence="3 6" id="KW-0201">Cytochrome c-type biogenesis</keyword>
<proteinExistence type="inferred from homology"/>
<dbReference type="InterPro" id="IPR007816">
    <property type="entry name" value="ResB-like_domain"/>
</dbReference>
<evidence type="ECO:0000256" key="2">
    <source>
        <dbReference type="ARBA" id="ARBA00022692"/>
    </source>
</evidence>
<feature type="domain" description="ResB-like" evidence="9">
    <location>
        <begin position="31"/>
        <end position="310"/>
    </location>
</feature>
<dbReference type="HAMAP" id="MF_01392">
    <property type="entry name" value="CytC_Ccs1"/>
    <property type="match status" value="1"/>
</dbReference>
<dbReference type="OrthoDB" id="9770923at2"/>
<sequence length="475" mass="53034">MKENTIDNKPDFFSILKKSIKQDILPILTNLRLAIFMLLVIALFSISGTVIEQGESLEFYKTNYPLEPALFGFLTWKVILTLGLDHVYSTWWFLALLILFGTSITACSFTRQLPALKLARKWKFYNKPKQFNKLALSAEFNLENQNNASVDKLIEKLHQKNYKVFQEQDNENLLYARKGIVGRIGPIVVHIGIIVILLGSIFGTMTGFIGQEMIPSGETFQVKNIYNAGPFADAQIPKDWAVKVNRFWIDYTPKGDVDQFYSDLSVVDEQGKELDRQTIFVNKPLRYKGVTFYQTNWGLSAVRVQINNSPIFQLPMAPLNTNGNGRLWGTWVPTKPDMSEGVSLIAKDLQGLLLVYDPKGKLANTVRTGMSVQVNGVTLKVLDVIGSTGLQIKADPGVPVVYAGFAVLMLGVVMSYFSHSQVWALQENGCLYVGGKTNRAQVVFEREVLGIFDSLSSSSQTDGREKVADSVVSSS</sequence>